<accession>A0A5E5BKI1</accession>
<keyword evidence="1" id="KW-0472">Membrane</keyword>
<dbReference type="AlphaFoldDB" id="A0A5E5BKI1"/>
<reference evidence="2 3" key="1">
    <citation type="submission" date="2019-08" db="EMBL/GenBank/DDBJ databases">
        <authorList>
            <person name="Peeters C."/>
        </authorList>
    </citation>
    <scope>NUCLEOTIDE SEQUENCE [LARGE SCALE GENOMIC DNA]</scope>
    <source>
        <strain evidence="2 3">LMG 31121</strain>
    </source>
</reference>
<gene>
    <name evidence="2" type="ORF">PSP31121_05056</name>
</gene>
<protein>
    <submittedName>
        <fullName evidence="2">Uncharacterized protein</fullName>
    </submittedName>
</protein>
<name>A0A5E5BKI1_9BURK</name>
<evidence type="ECO:0000256" key="1">
    <source>
        <dbReference type="SAM" id="Phobius"/>
    </source>
</evidence>
<evidence type="ECO:0000313" key="2">
    <source>
        <dbReference type="EMBL" id="VVE85043.1"/>
    </source>
</evidence>
<proteinExistence type="predicted"/>
<feature type="transmembrane region" description="Helical" evidence="1">
    <location>
        <begin position="21"/>
        <end position="47"/>
    </location>
</feature>
<dbReference type="EMBL" id="CABPSR010000022">
    <property type="protein sequence ID" value="VVE85043.1"/>
    <property type="molecule type" value="Genomic_DNA"/>
</dbReference>
<sequence length="224" mass="24004">MMIGDQQDIFKRLRALLPTTWFPGVALILDALLNGIAYAISFAYSLWAYAKLQTRIATATDGWLDMIAWDFFGASLLRAAGQSDDSFRIRIVINLFRGKGTRPAMAQVLKDVTGQVPVIFEPNRPKDIGALNSPTSSGYCGVARMGSMAVPYSAMITAFRPVAVGGSAGAAYCRAPSRSALNTPLASSYTNSTSYTRASATDADIYAAVDAVKPVGTVMWVAIR</sequence>
<evidence type="ECO:0000313" key="3">
    <source>
        <dbReference type="Proteomes" id="UP000335538"/>
    </source>
</evidence>
<dbReference type="RefSeq" id="WP_150811210.1">
    <property type="nucleotide sequence ID" value="NZ_CABPSR010000022.1"/>
</dbReference>
<dbReference type="Proteomes" id="UP000335538">
    <property type="component" value="Unassembled WGS sequence"/>
</dbReference>
<keyword evidence="1" id="KW-0812">Transmembrane</keyword>
<keyword evidence="1" id="KW-1133">Transmembrane helix</keyword>
<organism evidence="2 3">
    <name type="scientific">Pandoraea sputorum</name>
    <dbReference type="NCBI Taxonomy" id="93222"/>
    <lineage>
        <taxon>Bacteria</taxon>
        <taxon>Pseudomonadati</taxon>
        <taxon>Pseudomonadota</taxon>
        <taxon>Betaproteobacteria</taxon>
        <taxon>Burkholderiales</taxon>
        <taxon>Burkholderiaceae</taxon>
        <taxon>Pandoraea</taxon>
    </lineage>
</organism>